<dbReference type="OrthoDB" id="635259at2"/>
<dbReference type="AlphaFoldDB" id="A0A1I6AU08"/>
<dbReference type="InterPro" id="IPR046532">
    <property type="entry name" value="DUF6597"/>
</dbReference>
<evidence type="ECO:0000256" key="1">
    <source>
        <dbReference type="ARBA" id="ARBA00023015"/>
    </source>
</evidence>
<evidence type="ECO:0000256" key="3">
    <source>
        <dbReference type="ARBA" id="ARBA00023163"/>
    </source>
</evidence>
<dbReference type="PANTHER" id="PTHR46796:SF13">
    <property type="entry name" value="HTH-TYPE TRANSCRIPTIONAL ACTIVATOR RHAS"/>
    <property type="match status" value="1"/>
</dbReference>
<dbReference type="Pfam" id="PF12833">
    <property type="entry name" value="HTH_18"/>
    <property type="match status" value="1"/>
</dbReference>
<dbReference type="Gene3D" id="1.10.10.60">
    <property type="entry name" value="Homeodomain-like"/>
    <property type="match status" value="1"/>
</dbReference>
<dbReference type="GO" id="GO:0043565">
    <property type="term" value="F:sequence-specific DNA binding"/>
    <property type="evidence" value="ECO:0007669"/>
    <property type="project" value="InterPro"/>
</dbReference>
<sequence>MVLRFQQPALPLRPYVQFYMLVHAHYDGLDPAKAVKPMPPAPQQWLYFYPRDQMRTFHYGQGREISSPRSIVVGPQVSRVDLRFPPNHLMVCAAFWPGGLHRLLGVPVKELFDFSIESRALLGPAVTEVEDRLAETTDYTAMLGVLETYLLGTLRRLRPHPERPLDRLLPALLPTGRTTASLDHLAAEACLSPRQFERGFFERVGMSPKLYARIVRFDRAFRLKEAQPDLDWLAVAVQVGYYDYRHLVRDFKEFAGVTPPQLLAAETSHTRVVGASSSFRPA</sequence>
<dbReference type="Proteomes" id="UP000199029">
    <property type="component" value="Unassembled WGS sequence"/>
</dbReference>
<dbReference type="InterPro" id="IPR050204">
    <property type="entry name" value="AraC_XylS_family_regulators"/>
</dbReference>
<name>A0A1I6AU08_HYMAR</name>
<dbReference type="GO" id="GO:0003700">
    <property type="term" value="F:DNA-binding transcription factor activity"/>
    <property type="evidence" value="ECO:0007669"/>
    <property type="project" value="InterPro"/>
</dbReference>
<dbReference type="InterPro" id="IPR018060">
    <property type="entry name" value="HTH_AraC"/>
</dbReference>
<dbReference type="RefSeq" id="WP_092677317.1">
    <property type="nucleotide sequence ID" value="NZ_FOXS01000006.1"/>
</dbReference>
<evidence type="ECO:0000259" key="4">
    <source>
        <dbReference type="PROSITE" id="PS01124"/>
    </source>
</evidence>
<keyword evidence="1" id="KW-0805">Transcription regulation</keyword>
<evidence type="ECO:0000256" key="2">
    <source>
        <dbReference type="ARBA" id="ARBA00023125"/>
    </source>
</evidence>
<keyword evidence="2" id="KW-0238">DNA-binding</keyword>
<dbReference type="SMART" id="SM00342">
    <property type="entry name" value="HTH_ARAC"/>
    <property type="match status" value="1"/>
</dbReference>
<reference evidence="6" key="1">
    <citation type="submission" date="2016-10" db="EMBL/GenBank/DDBJ databases">
        <authorList>
            <person name="Varghese N."/>
            <person name="Submissions S."/>
        </authorList>
    </citation>
    <scope>NUCLEOTIDE SEQUENCE [LARGE SCALE GENOMIC DNA]</scope>
    <source>
        <strain evidence="6">OR362-8,ATCC BAA-1266,JCM 13504</strain>
    </source>
</reference>
<dbReference type="PROSITE" id="PS01124">
    <property type="entry name" value="HTH_ARAC_FAMILY_2"/>
    <property type="match status" value="1"/>
</dbReference>
<keyword evidence="3" id="KW-0804">Transcription</keyword>
<dbReference type="Pfam" id="PF20240">
    <property type="entry name" value="DUF6597"/>
    <property type="match status" value="1"/>
</dbReference>
<dbReference type="STRING" id="1227077.SAMN04515668_3897"/>
<organism evidence="5 6">
    <name type="scientific">Hymenobacter arizonensis</name>
    <name type="common">Siccationidurans arizonensis</name>
    <dbReference type="NCBI Taxonomy" id="1227077"/>
    <lineage>
        <taxon>Bacteria</taxon>
        <taxon>Pseudomonadati</taxon>
        <taxon>Bacteroidota</taxon>
        <taxon>Cytophagia</taxon>
        <taxon>Cytophagales</taxon>
        <taxon>Hymenobacteraceae</taxon>
        <taxon>Hymenobacter</taxon>
    </lineage>
</organism>
<dbReference type="SUPFAM" id="SSF46689">
    <property type="entry name" value="Homeodomain-like"/>
    <property type="match status" value="1"/>
</dbReference>
<accession>A0A1I6AU08</accession>
<proteinExistence type="predicted"/>
<protein>
    <submittedName>
        <fullName evidence="5">Helix-turn-helix domain-containing protein</fullName>
    </submittedName>
</protein>
<gene>
    <name evidence="5" type="ORF">SAMN04515668_3897</name>
</gene>
<evidence type="ECO:0000313" key="5">
    <source>
        <dbReference type="EMBL" id="SFQ72184.1"/>
    </source>
</evidence>
<evidence type="ECO:0000313" key="6">
    <source>
        <dbReference type="Proteomes" id="UP000199029"/>
    </source>
</evidence>
<feature type="domain" description="HTH araC/xylS-type" evidence="4">
    <location>
        <begin position="166"/>
        <end position="265"/>
    </location>
</feature>
<dbReference type="EMBL" id="FOXS01000006">
    <property type="protein sequence ID" value="SFQ72184.1"/>
    <property type="molecule type" value="Genomic_DNA"/>
</dbReference>
<dbReference type="InterPro" id="IPR009057">
    <property type="entry name" value="Homeodomain-like_sf"/>
</dbReference>
<keyword evidence="6" id="KW-1185">Reference proteome</keyword>
<dbReference type="PANTHER" id="PTHR46796">
    <property type="entry name" value="HTH-TYPE TRANSCRIPTIONAL ACTIVATOR RHAS-RELATED"/>
    <property type="match status" value="1"/>
</dbReference>